<evidence type="ECO:0000313" key="1">
    <source>
        <dbReference type="EMBL" id="ACM21088.1"/>
    </source>
</evidence>
<dbReference type="STRING" id="316067.Geob_2739"/>
<evidence type="ECO:0008006" key="3">
    <source>
        <dbReference type="Google" id="ProtNLM"/>
    </source>
</evidence>
<dbReference type="HOGENOM" id="CLU_112398_0_0_7"/>
<sequence length="178" mass="20218">MAAEAKQGGMDMQTMMETYKKLATPGAPHRLLARMEGSWDARIKSWMEPDQPPVESVGICEQKMVLDGRFLQQEFRGKMMESPFNGIGFMGYDNNSKKFVSTWMDTMGTGIYLFEGDLGEDERSIIQTSSYNDPIQGPMNWRSVTRVVDNDTWAMQMFSTGTGGKEMKMMEGVYSRKK</sequence>
<protein>
    <recommendedName>
        <fullName evidence="3">DUF1579 domain-containing protein</fullName>
    </recommendedName>
</protein>
<dbReference type="OrthoDB" id="277821at2"/>
<accession>B9M1K6</accession>
<dbReference type="RefSeq" id="WP_012647816.1">
    <property type="nucleotide sequence ID" value="NC_011979.1"/>
</dbReference>
<dbReference type="KEGG" id="geo:Geob_2739"/>
<dbReference type="InterPro" id="IPR011473">
    <property type="entry name" value="DUF1579"/>
</dbReference>
<dbReference type="Pfam" id="PF07617">
    <property type="entry name" value="DUF1579"/>
    <property type="match status" value="1"/>
</dbReference>
<evidence type="ECO:0000313" key="2">
    <source>
        <dbReference type="Proteomes" id="UP000007721"/>
    </source>
</evidence>
<dbReference type="AlphaFoldDB" id="B9M1K6"/>
<organism evidence="1 2">
    <name type="scientific">Geotalea daltonii (strain DSM 22248 / JCM 15807 / FRC-32)</name>
    <name type="common">Geobacter daltonii</name>
    <dbReference type="NCBI Taxonomy" id="316067"/>
    <lineage>
        <taxon>Bacteria</taxon>
        <taxon>Pseudomonadati</taxon>
        <taxon>Thermodesulfobacteriota</taxon>
        <taxon>Desulfuromonadia</taxon>
        <taxon>Geobacterales</taxon>
        <taxon>Geobacteraceae</taxon>
        <taxon>Geotalea</taxon>
    </lineage>
</organism>
<dbReference type="EMBL" id="CP001390">
    <property type="protein sequence ID" value="ACM21088.1"/>
    <property type="molecule type" value="Genomic_DNA"/>
</dbReference>
<reference evidence="1 2" key="1">
    <citation type="submission" date="2009-01" db="EMBL/GenBank/DDBJ databases">
        <title>Complete sequence of Geobacter sp. FRC-32.</title>
        <authorList>
            <consortium name="US DOE Joint Genome Institute"/>
            <person name="Lucas S."/>
            <person name="Copeland A."/>
            <person name="Lapidus A."/>
            <person name="Glavina del Rio T."/>
            <person name="Dalin E."/>
            <person name="Tice H."/>
            <person name="Bruce D."/>
            <person name="Goodwin L."/>
            <person name="Pitluck S."/>
            <person name="Saunders E."/>
            <person name="Brettin T."/>
            <person name="Detter J.C."/>
            <person name="Han C."/>
            <person name="Larimer F."/>
            <person name="Land M."/>
            <person name="Hauser L."/>
            <person name="Kyrpides N."/>
            <person name="Ovchinnikova G."/>
            <person name="Kostka J."/>
            <person name="Richardson P."/>
        </authorList>
    </citation>
    <scope>NUCLEOTIDE SEQUENCE [LARGE SCALE GENOMIC DNA]</scope>
    <source>
        <strain evidence="2">DSM 22248 / JCM 15807 / FRC-32</strain>
    </source>
</reference>
<name>B9M1K6_GEODF</name>
<proteinExistence type="predicted"/>
<dbReference type="eggNOG" id="ENOG50313M6">
    <property type="taxonomic scope" value="Bacteria"/>
</dbReference>
<dbReference type="Proteomes" id="UP000007721">
    <property type="component" value="Chromosome"/>
</dbReference>
<keyword evidence="2" id="KW-1185">Reference proteome</keyword>
<gene>
    <name evidence="1" type="ordered locus">Geob_2739</name>
</gene>